<feature type="chain" id="PRO_5041667503" description="Ribophorin-2" evidence="1">
    <location>
        <begin position="35"/>
        <end position="99"/>
    </location>
</feature>
<reference evidence="2" key="1">
    <citation type="submission" date="2022-12" db="EMBL/GenBank/DDBJ databases">
        <title>Draft genome assemblies for two species of Escallonia (Escalloniales).</title>
        <authorList>
            <person name="Chanderbali A."/>
            <person name="Dervinis C."/>
            <person name="Anghel I."/>
            <person name="Soltis D."/>
            <person name="Soltis P."/>
            <person name="Zapata F."/>
        </authorList>
    </citation>
    <scope>NUCLEOTIDE SEQUENCE</scope>
    <source>
        <strain evidence="2">UCBG64.0493</strain>
        <tissue evidence="2">Leaf</tissue>
    </source>
</reference>
<organism evidence="2 3">
    <name type="scientific">Escallonia herrerae</name>
    <dbReference type="NCBI Taxonomy" id="1293975"/>
    <lineage>
        <taxon>Eukaryota</taxon>
        <taxon>Viridiplantae</taxon>
        <taxon>Streptophyta</taxon>
        <taxon>Embryophyta</taxon>
        <taxon>Tracheophyta</taxon>
        <taxon>Spermatophyta</taxon>
        <taxon>Magnoliopsida</taxon>
        <taxon>eudicotyledons</taxon>
        <taxon>Gunneridae</taxon>
        <taxon>Pentapetalae</taxon>
        <taxon>asterids</taxon>
        <taxon>campanulids</taxon>
        <taxon>Escalloniales</taxon>
        <taxon>Escalloniaceae</taxon>
        <taxon>Escallonia</taxon>
    </lineage>
</organism>
<comment type="caution">
    <text evidence="2">The sequence shown here is derived from an EMBL/GenBank/DDBJ whole genome shotgun (WGS) entry which is preliminary data.</text>
</comment>
<proteinExistence type="predicted"/>
<dbReference type="Proteomes" id="UP001188597">
    <property type="component" value="Unassembled WGS sequence"/>
</dbReference>
<protein>
    <recommendedName>
        <fullName evidence="4">Ribophorin-2</fullName>
    </recommendedName>
</protein>
<dbReference type="AlphaFoldDB" id="A0AA89BF51"/>
<keyword evidence="1" id="KW-0732">Signal</keyword>
<evidence type="ECO:0008006" key="4">
    <source>
        <dbReference type="Google" id="ProtNLM"/>
    </source>
</evidence>
<evidence type="ECO:0000313" key="2">
    <source>
        <dbReference type="EMBL" id="KAK3039915.1"/>
    </source>
</evidence>
<dbReference type="EMBL" id="JAVXUP010000067">
    <property type="protein sequence ID" value="KAK3039915.1"/>
    <property type="molecule type" value="Genomic_DNA"/>
</dbReference>
<feature type="signal peptide" evidence="1">
    <location>
        <begin position="1"/>
        <end position="34"/>
    </location>
</feature>
<evidence type="ECO:0000256" key="1">
    <source>
        <dbReference type="SAM" id="SignalP"/>
    </source>
</evidence>
<keyword evidence="3" id="KW-1185">Reference proteome</keyword>
<accession>A0AA89BF51</accession>
<name>A0AA89BF51_9ASTE</name>
<evidence type="ECO:0000313" key="3">
    <source>
        <dbReference type="Proteomes" id="UP001188597"/>
    </source>
</evidence>
<gene>
    <name evidence="2" type="ORF">RJ639_027750</name>
</gene>
<sequence>MPVQLNTFSTAAKGFPFLLISFLLMLFHATNVTADASTIDIGAILDVDSRAGKEQKTALTVAVSNFNRNSEKHKLAIHFVNSTGEPLQATYAVNLHGIE</sequence>